<comment type="function">
    <text evidence="8">Converts 2C-methyl-D-erythritol 2,4-cyclodiphosphate (ME-2,4cPP) into 1-hydroxy-2-methyl-2-(E)-butenyl 4-diphosphate.</text>
</comment>
<comment type="similarity">
    <text evidence="8">Belongs to the IspG family.</text>
</comment>
<dbReference type="Pfam" id="PF04551">
    <property type="entry name" value="GcpE"/>
    <property type="match status" value="1"/>
</dbReference>
<evidence type="ECO:0000256" key="2">
    <source>
        <dbReference type="ARBA" id="ARBA00022723"/>
    </source>
</evidence>
<reference evidence="11" key="1">
    <citation type="submission" date="2020-05" db="EMBL/GenBank/DDBJ databases">
        <title>Chitinophaga laudate sp. nov., isolated from a tropical peat swamp.</title>
        <authorList>
            <person name="Goh C.B.S."/>
            <person name="Lee M.S."/>
            <person name="Parimannan S."/>
            <person name="Pasbakhsh P."/>
            <person name="Yule C.M."/>
            <person name="Rajandas H."/>
            <person name="Loke S."/>
            <person name="Croft L."/>
            <person name="Tan J.B.L."/>
        </authorList>
    </citation>
    <scope>NUCLEOTIDE SEQUENCE</scope>
    <source>
        <strain evidence="11">Mgbs1</strain>
    </source>
</reference>
<dbReference type="Gene3D" id="3.20.20.20">
    <property type="entry name" value="Dihydropteroate synthase-like"/>
    <property type="match status" value="1"/>
</dbReference>
<evidence type="ECO:0000256" key="5">
    <source>
        <dbReference type="ARBA" id="ARBA00023014"/>
    </source>
</evidence>
<feature type="binding site" evidence="8">
    <location>
        <position position="586"/>
    </location>
    <ligand>
        <name>[4Fe-4S] cluster</name>
        <dbReference type="ChEBI" id="CHEBI:49883"/>
    </ligand>
</feature>
<dbReference type="PIRSF" id="PIRSF037336">
    <property type="entry name" value="IspG_like"/>
    <property type="match status" value="1"/>
</dbReference>
<evidence type="ECO:0000256" key="7">
    <source>
        <dbReference type="ARBA" id="ARBA00051119"/>
    </source>
</evidence>
<dbReference type="GO" id="GO:0016114">
    <property type="term" value="P:terpenoid biosynthetic process"/>
    <property type="evidence" value="ECO:0007669"/>
    <property type="project" value="InterPro"/>
</dbReference>
<dbReference type="InterPro" id="IPR058579">
    <property type="entry name" value="IspG_C"/>
</dbReference>
<dbReference type="AlphaFoldDB" id="A0A3S1D1E2"/>
<dbReference type="GO" id="GO:0141197">
    <property type="term" value="F:4-hydroxy-3-methylbut-2-enyl-diphosphate synthase activity (flavodoxin)"/>
    <property type="evidence" value="ECO:0007669"/>
    <property type="project" value="UniProtKB-EC"/>
</dbReference>
<comment type="caution">
    <text evidence="11">The sequence shown here is derived from an EMBL/GenBank/DDBJ whole genome shotgun (WGS) entry which is preliminary data.</text>
</comment>
<dbReference type="GO" id="GO:0019288">
    <property type="term" value="P:isopentenyl diphosphate biosynthetic process, methylerythritol 4-phosphate pathway"/>
    <property type="evidence" value="ECO:0007669"/>
    <property type="project" value="UniProtKB-UniRule"/>
</dbReference>
<dbReference type="InterPro" id="IPR011005">
    <property type="entry name" value="Dihydropteroate_synth-like_sf"/>
</dbReference>
<feature type="binding site" evidence="8">
    <location>
        <position position="555"/>
    </location>
    <ligand>
        <name>[4Fe-4S] cluster</name>
        <dbReference type="ChEBI" id="CHEBI:49883"/>
    </ligand>
</feature>
<evidence type="ECO:0000313" key="12">
    <source>
        <dbReference type="Proteomes" id="UP000281028"/>
    </source>
</evidence>
<dbReference type="Gene3D" id="3.30.413.10">
    <property type="entry name" value="Sulfite Reductase Hemoprotein, domain 1"/>
    <property type="match status" value="1"/>
</dbReference>
<dbReference type="OrthoDB" id="9803214at2"/>
<name>A0A3S1D1E2_9BACT</name>
<dbReference type="GO" id="GO:0051539">
    <property type="term" value="F:4 iron, 4 sulfur cluster binding"/>
    <property type="evidence" value="ECO:0007669"/>
    <property type="project" value="UniProtKB-UniRule"/>
</dbReference>
<dbReference type="FunFam" id="3.30.413.10:FF:000006">
    <property type="entry name" value="4-hydroxy-3-methylbut-2-en-1-yl diphosphate synthase (flavodoxin)"/>
    <property type="match status" value="1"/>
</dbReference>
<dbReference type="GO" id="GO:0005506">
    <property type="term" value="F:iron ion binding"/>
    <property type="evidence" value="ECO:0007669"/>
    <property type="project" value="InterPro"/>
</dbReference>
<feature type="binding site" evidence="8">
    <location>
        <position position="593"/>
    </location>
    <ligand>
        <name>[4Fe-4S] cluster</name>
        <dbReference type="ChEBI" id="CHEBI:49883"/>
    </ligand>
</feature>
<dbReference type="EC" id="1.17.7.3" evidence="8"/>
<dbReference type="Proteomes" id="UP000281028">
    <property type="component" value="Unassembled WGS sequence"/>
</dbReference>
<keyword evidence="1 8" id="KW-0004">4Fe-4S</keyword>
<evidence type="ECO:0000259" key="9">
    <source>
        <dbReference type="Pfam" id="PF04551"/>
    </source>
</evidence>
<keyword evidence="12" id="KW-1185">Reference proteome</keyword>
<organism evidence="11 12">
    <name type="scientific">Chitinophaga solisilvae</name>
    <dbReference type="NCBI Taxonomy" id="1233460"/>
    <lineage>
        <taxon>Bacteria</taxon>
        <taxon>Pseudomonadati</taxon>
        <taxon>Bacteroidota</taxon>
        <taxon>Chitinophagia</taxon>
        <taxon>Chitinophagales</taxon>
        <taxon>Chitinophagaceae</taxon>
        <taxon>Chitinophaga</taxon>
    </lineage>
</organism>
<proteinExistence type="inferred from homology"/>
<comment type="catalytic activity">
    <reaction evidence="8">
        <text>(2E)-4-hydroxy-3-methylbut-2-enyl diphosphate + oxidized [flavodoxin] + H2O + 2 H(+) = 2-C-methyl-D-erythritol 2,4-cyclic diphosphate + reduced [flavodoxin]</text>
        <dbReference type="Rhea" id="RHEA:43604"/>
        <dbReference type="Rhea" id="RHEA-COMP:10622"/>
        <dbReference type="Rhea" id="RHEA-COMP:10623"/>
        <dbReference type="ChEBI" id="CHEBI:15377"/>
        <dbReference type="ChEBI" id="CHEBI:15378"/>
        <dbReference type="ChEBI" id="CHEBI:57618"/>
        <dbReference type="ChEBI" id="CHEBI:58210"/>
        <dbReference type="ChEBI" id="CHEBI:58483"/>
        <dbReference type="ChEBI" id="CHEBI:128753"/>
        <dbReference type="EC" id="1.17.7.3"/>
    </reaction>
</comment>
<keyword evidence="6 8" id="KW-0414">Isoprene biosynthesis</keyword>
<sequence length="648" mass="71144">MENFTSYNPRFINRLKTMEVSAGSLKIGNFYPVRIQTMTTTDTMDTIATVNQVIKCVEYGAELVRITTPSLNEANNLVEIKKRLQRLSCHVPIVADVHFTPGVAEVAARIIEKVRINPGNYADKKKFELTEYSDSDYERELERVCKKATPLLKICKEYGTALRIGVNHGSLSDRIMNRFGDTPMGMVESAMEFLRFAEAVGYQNIVVSMKSSRPKVMVEAYRLLVSVMIAELGHCYPIHLGVTESGSGVPGRIKSALGIGSLLEEGIGDTIRVSLTEAPEFELPVCRELVSKYAAVSHSADTLQVPDSVRQPYIVTAPGKLRSINGRKEPLVIADLSGIDSFGPEHLAMIGFSHIADSNTWESANTAPDMIYLRDVPIIPIPPDLKVIVPGEIWSGYLAVNNIYPIWSYEQFSKGLCGNFQTAFIEMDVEELPGFATRSIVADEVRPGVVLNIDDLQAVVKLKELLRHTPGLLDNIPVILKCSASLPEGDPLIIHYVACLGSVLLEGCGDGIWLRYAGDAGEVKRIKELDLAAFGILQATHLRIFETEYISCPSCGRTLFDLEQTTERIQQATGHLKGVKVAVMGCIVNGPGEMADADFGYVGSGPGRINLYKGKDVVLRNVDSDSAVSSLIELIKASGMWEEPFKKP</sequence>
<dbReference type="SUPFAM" id="SSF56014">
    <property type="entry name" value="Nitrite and sulphite reductase 4Fe-4S domain-like"/>
    <property type="match status" value="1"/>
</dbReference>
<protein>
    <recommendedName>
        <fullName evidence="8">4-hydroxy-3-methylbut-2-en-1-yl diphosphate synthase (flavodoxin)</fullName>
        <ecNumber evidence="8">1.17.7.3</ecNumber>
    </recommendedName>
    <alternativeName>
        <fullName evidence="8">1-hydroxy-2-methyl-2-(E)-butenyl 4-diphosphate synthase</fullName>
    </alternativeName>
</protein>
<evidence type="ECO:0000256" key="8">
    <source>
        <dbReference type="HAMAP-Rule" id="MF_00159"/>
    </source>
</evidence>
<evidence type="ECO:0000256" key="6">
    <source>
        <dbReference type="ARBA" id="ARBA00023229"/>
    </source>
</evidence>
<keyword evidence="2 8" id="KW-0479">Metal-binding</keyword>
<dbReference type="FunFam" id="3.20.20.20:FF:000005">
    <property type="entry name" value="4-hydroxy-3-methylbut-2-en-1-yl diphosphate synthase (flavodoxin)"/>
    <property type="match status" value="1"/>
</dbReference>
<accession>A0A3S1D1E2</accession>
<evidence type="ECO:0000259" key="10">
    <source>
        <dbReference type="Pfam" id="PF26540"/>
    </source>
</evidence>
<keyword evidence="3 8" id="KW-0560">Oxidoreductase</keyword>
<dbReference type="InterPro" id="IPR004588">
    <property type="entry name" value="IspG_bac-typ"/>
</dbReference>
<evidence type="ECO:0000256" key="4">
    <source>
        <dbReference type="ARBA" id="ARBA00023004"/>
    </source>
</evidence>
<comment type="catalytic activity">
    <reaction evidence="7">
        <text>(2E)-4-hydroxy-3-methylbut-2-enyl diphosphate + 2 oxidized [2Fe-2S]-[ferredoxin] + H2O = 2-C-methyl-D-erythritol 2,4-cyclic diphosphate + 2 reduced [2Fe-2S]-[ferredoxin] + H(+)</text>
        <dbReference type="Rhea" id="RHEA:26119"/>
        <dbReference type="Rhea" id="RHEA-COMP:10000"/>
        <dbReference type="Rhea" id="RHEA-COMP:10001"/>
        <dbReference type="ChEBI" id="CHEBI:15377"/>
        <dbReference type="ChEBI" id="CHEBI:15378"/>
        <dbReference type="ChEBI" id="CHEBI:33737"/>
        <dbReference type="ChEBI" id="CHEBI:33738"/>
        <dbReference type="ChEBI" id="CHEBI:58483"/>
        <dbReference type="ChEBI" id="CHEBI:128753"/>
        <dbReference type="EC" id="1.17.7.1"/>
    </reaction>
</comment>
<feature type="binding site" evidence="8">
    <location>
        <position position="552"/>
    </location>
    <ligand>
        <name>[4Fe-4S] cluster</name>
        <dbReference type="ChEBI" id="CHEBI:49883"/>
    </ligand>
</feature>
<dbReference type="Pfam" id="PF26540">
    <property type="entry name" value="GcpE_C"/>
    <property type="match status" value="1"/>
</dbReference>
<keyword evidence="4 8" id="KW-0408">Iron</keyword>
<comment type="pathway">
    <text evidence="8">Isoprenoid biosynthesis; isopentenyl diphosphate biosynthesis via DXP pathway; isopentenyl diphosphate from 1-deoxy-D-xylulose 5-phosphate: step 5/6.</text>
</comment>
<dbReference type="NCBIfam" id="TIGR00612">
    <property type="entry name" value="ispG_gcpE"/>
    <property type="match status" value="1"/>
</dbReference>
<dbReference type="GO" id="GO:0046429">
    <property type="term" value="F:4-hydroxy-3-methylbut-2-en-1-yl diphosphate synthase activity (ferredoxin)"/>
    <property type="evidence" value="ECO:0007669"/>
    <property type="project" value="UniProtKB-UniRule"/>
</dbReference>
<gene>
    <name evidence="8 11" type="primary">ispG</name>
    <name evidence="11" type="ORF">ECE50_009250</name>
</gene>
<dbReference type="HAMAP" id="MF_00159">
    <property type="entry name" value="IspG"/>
    <property type="match status" value="1"/>
</dbReference>
<feature type="domain" description="IspG C-terminal" evidence="10">
    <location>
        <begin position="548"/>
        <end position="636"/>
    </location>
</feature>
<comment type="cofactor">
    <cofactor evidence="8">
        <name>[4Fe-4S] cluster</name>
        <dbReference type="ChEBI" id="CHEBI:49883"/>
    </cofactor>
    <text evidence="8">Binds 1 [4Fe-4S] cluster.</text>
</comment>
<feature type="domain" description="IspG TIM-barrel" evidence="9">
    <location>
        <begin position="17"/>
        <end position="286"/>
    </location>
</feature>
<dbReference type="PANTHER" id="PTHR30454:SF0">
    <property type="entry name" value="4-HYDROXY-3-METHYLBUT-2-EN-1-YL DIPHOSPHATE SYNTHASE (FERREDOXIN), CHLOROPLASTIC"/>
    <property type="match status" value="1"/>
</dbReference>
<keyword evidence="5 8" id="KW-0411">Iron-sulfur</keyword>
<dbReference type="EMBL" id="RIAR02000001">
    <property type="protein sequence ID" value="NSL87015.1"/>
    <property type="molecule type" value="Genomic_DNA"/>
</dbReference>
<dbReference type="InterPro" id="IPR058578">
    <property type="entry name" value="IspG_TIM"/>
</dbReference>
<dbReference type="PANTHER" id="PTHR30454">
    <property type="entry name" value="4-HYDROXY-3-METHYLBUT-2-EN-1-YL DIPHOSPHATE SYNTHASE"/>
    <property type="match status" value="1"/>
</dbReference>
<evidence type="ECO:0000256" key="1">
    <source>
        <dbReference type="ARBA" id="ARBA00022485"/>
    </source>
</evidence>
<evidence type="ECO:0000313" key="11">
    <source>
        <dbReference type="EMBL" id="NSL87015.1"/>
    </source>
</evidence>
<dbReference type="InterPro" id="IPR017178">
    <property type="entry name" value="IspG_atypical"/>
</dbReference>
<dbReference type="InterPro" id="IPR045854">
    <property type="entry name" value="NO2/SO3_Rdtase_4Fe4S_sf"/>
</dbReference>
<evidence type="ECO:0000256" key="3">
    <source>
        <dbReference type="ARBA" id="ARBA00023002"/>
    </source>
</evidence>